<feature type="domain" description="PRISE-like Rossmann-fold" evidence="1">
    <location>
        <begin position="17"/>
        <end position="284"/>
    </location>
</feature>
<dbReference type="Proteomes" id="UP000190744">
    <property type="component" value="Unassembled WGS sequence"/>
</dbReference>
<dbReference type="PANTHER" id="PTHR32487">
    <property type="entry name" value="3-OXO-DELTA(4,5)-STEROID 5-BETA-REDUCTASE"/>
    <property type="match status" value="1"/>
</dbReference>
<protein>
    <submittedName>
        <fullName evidence="2">Nucleoside-diphosphate-sugar epimerase GsfE</fullName>
    </submittedName>
</protein>
<reference evidence="3" key="1">
    <citation type="submission" date="2015-09" db="EMBL/GenBank/DDBJ databases">
        <authorList>
            <person name="Fill T.P."/>
            <person name="Baretta J.F."/>
            <person name="de Almeida L.G."/>
            <person name="Rocha M."/>
            <person name="de Souza D.H."/>
            <person name="Malavazi I."/>
            <person name="Cerdeira L.T."/>
            <person name="Hong H."/>
            <person name="Samborskyy M."/>
            <person name="de Vasconcelos A.T."/>
            <person name="Leadlay P."/>
            <person name="Rodrigues-Filho E."/>
        </authorList>
    </citation>
    <scope>NUCLEOTIDE SEQUENCE [LARGE SCALE GENOMIC DNA]</scope>
    <source>
        <strain evidence="3">LaBioMMi 136</strain>
    </source>
</reference>
<name>A0A1S9S0M8_PENBI</name>
<dbReference type="SUPFAM" id="SSF51735">
    <property type="entry name" value="NAD(P)-binding Rossmann-fold domains"/>
    <property type="match status" value="1"/>
</dbReference>
<comment type="caution">
    <text evidence="2">The sequence shown here is derived from an EMBL/GenBank/DDBJ whole genome shotgun (WGS) entry which is preliminary data.</text>
</comment>
<dbReference type="CDD" id="cd08948">
    <property type="entry name" value="5beta-POR_like_SDR_a"/>
    <property type="match status" value="1"/>
</dbReference>
<dbReference type="EMBL" id="LJBN01000007">
    <property type="protein sequence ID" value="OOQ91323.1"/>
    <property type="molecule type" value="Genomic_DNA"/>
</dbReference>
<dbReference type="PANTHER" id="PTHR32487:SF0">
    <property type="entry name" value="3-OXO-DELTA(4,5)-STEROID 5-BETA-REDUCTASE"/>
    <property type="match status" value="1"/>
</dbReference>
<dbReference type="InterPro" id="IPR036291">
    <property type="entry name" value="NAD(P)-bd_dom_sf"/>
</dbReference>
<sequence>MNTLNTKIISPRFGKTAFVTGANGITGYAIIDHLIRQPKDEWSKIIITSRRPIKMALIDHRIQFIALDFLDPVDKIVAKMKPVCGEVTHAFFASYVHSDDFKMLRDKNVPLFSNFLDAVDQACPLLERVCLQTGGKYYGVHLGPVKVPLEESFPRYDDRGYNFYFPQEDRLKEVQARRNTWSYNIIRPNAIVGYSPQPNGMSEVVTVAIYMLICRELNQPAIFPGNEYFWNAIDDNSYAPSLADLTVWAVSEERCRNEAFNHTNGDVFVWKHIWSDFAAFLGLEVRLLHGIISSNLLPPELRASADNPPNQALEPTFTKAHGQATTLSNEIDLIEWAKDKREVWSRVVQKYGGHASAFDYGTWGFFSWATGKSWLTISSVNKARKFGWKRHDHTMETWFETYQAFENAGILPPRAALLGA</sequence>
<dbReference type="Gene3D" id="3.40.50.720">
    <property type="entry name" value="NAD(P)-binding Rossmann-like Domain"/>
    <property type="match status" value="1"/>
</dbReference>
<organism evidence="2 3">
    <name type="scientific">Penicillium brasilianum</name>
    <dbReference type="NCBI Taxonomy" id="104259"/>
    <lineage>
        <taxon>Eukaryota</taxon>
        <taxon>Fungi</taxon>
        <taxon>Dikarya</taxon>
        <taxon>Ascomycota</taxon>
        <taxon>Pezizomycotina</taxon>
        <taxon>Eurotiomycetes</taxon>
        <taxon>Eurotiomycetidae</taxon>
        <taxon>Eurotiales</taxon>
        <taxon>Aspergillaceae</taxon>
        <taxon>Penicillium</taxon>
    </lineage>
</organism>
<dbReference type="AlphaFoldDB" id="A0A1S9S0M8"/>
<evidence type="ECO:0000259" key="1">
    <source>
        <dbReference type="Pfam" id="PF22917"/>
    </source>
</evidence>
<dbReference type="Pfam" id="PF22917">
    <property type="entry name" value="PRISE"/>
    <property type="match status" value="1"/>
</dbReference>
<evidence type="ECO:0000313" key="2">
    <source>
        <dbReference type="EMBL" id="OOQ91323.1"/>
    </source>
</evidence>
<proteinExistence type="predicted"/>
<evidence type="ECO:0000313" key="3">
    <source>
        <dbReference type="Proteomes" id="UP000190744"/>
    </source>
</evidence>
<accession>A0A1S9S0M8</accession>
<dbReference type="InterPro" id="IPR055222">
    <property type="entry name" value="PRISE-like_Rossmann-fold"/>
</dbReference>
<gene>
    <name evidence="2" type="ORF">PEBR_00263</name>
</gene>